<dbReference type="PROSITE" id="PS50175">
    <property type="entry name" value="ASP_PROT_RETROV"/>
    <property type="match status" value="1"/>
</dbReference>
<dbReference type="PANTHER" id="PTHR19963">
    <property type="entry name" value="CCHC-TYPE DOMAIN-CONTAINING PROTEIN"/>
    <property type="match status" value="1"/>
</dbReference>
<gene>
    <name evidence="5" type="ORF">CI610_02561</name>
</gene>
<feature type="compositionally biased region" description="Polar residues" evidence="2">
    <location>
        <begin position="438"/>
        <end position="449"/>
    </location>
</feature>
<comment type="caution">
    <text evidence="5">The sequence shown here is derived from an EMBL/GenBank/DDBJ whole genome shotgun (WGS) entry which is preliminary data.</text>
</comment>
<dbReference type="InterPro" id="IPR001969">
    <property type="entry name" value="Aspartic_peptidase_AS"/>
</dbReference>
<dbReference type="InterPro" id="IPR001995">
    <property type="entry name" value="Peptidase_A2_cat"/>
</dbReference>
<feature type="region of interest" description="Disordered" evidence="2">
    <location>
        <begin position="99"/>
        <end position="176"/>
    </location>
</feature>
<dbReference type="EMBL" id="NSIT01000169">
    <property type="protein sequence ID" value="PJE78497.1"/>
    <property type="molecule type" value="Genomic_DNA"/>
</dbReference>
<name>A0A2H9T5K6_9ZZZZ</name>
<feature type="domain" description="CCHC-type" evidence="3">
    <location>
        <begin position="452"/>
        <end position="469"/>
    </location>
</feature>
<dbReference type="Pfam" id="PF13975">
    <property type="entry name" value="gag-asp_proteas"/>
    <property type="match status" value="1"/>
</dbReference>
<dbReference type="PANTHER" id="PTHR19963:SF30">
    <property type="entry name" value="ENDONUCLEASE_EXONUCLEASE_PHOSPHATASE DOMAIN-CONTAINING PROTEIN"/>
    <property type="match status" value="1"/>
</dbReference>
<sequence>MKMADGTPRIDLMDSEKRFGERSDQSYHSTPKQPMSKGSSHYRDSGFMSMHAADKTRAEKRDLSVLYSSMMDNHEDLSSPDEIDKEIEQMQEQLRRLDIENQSLRETSSRHGLKDSSTYKGNHCVRSKTESSPKVRFSDSTYSPHFNERNKEDNITCRDSNQRRSARLKEKEHISSYDSARVKRMNPRTMLDMDDSDYEDQSPVRKHKTKFVSVKASTYDGTTPWRDYLSHFEACARINRWTEQEMGLYLAVSLRGQAQGILGDLPARKQEHYFSLITALEQRFAPPNQTELYRVQLLERRQRANETLPELGQAIRRLVNLTYPTVEVGVRETLAKQQFLESLADSDMRIRIKQARPDNLTDAIHLAVELEAYKKAEKHGNEGRSYLRTASTESTESTHSAESEKSAMESMLSSIQQKLEKMQTDISQLQAVRKKQNRPAQQGQDAQNSTDRRCYKCQEIGHLRRDCPQLKKESKTASTGVANPVRTRTRKRSCKPSAGIGISSAAQEAGLYINAEVQHTKVKLLVDTGATVTILSQESYEKIPEERRPKLKEVKKDIMAANGSELKVLGQGGFMIKPEGCRDVYFEAVVAKISTEGILGLDFLKSRNGLIDLKRGSLVLDDVPVDTKYEGTLGCFRVVASEKITIPGKSEMVIAGELRSPSGEQMKSESLLIEGADSFLKNDKALVARSLVC</sequence>
<feature type="region of interest" description="Disordered" evidence="2">
    <location>
        <begin position="1"/>
        <end position="45"/>
    </location>
</feature>
<dbReference type="Pfam" id="PF00098">
    <property type="entry name" value="zf-CCHC"/>
    <property type="match status" value="1"/>
</dbReference>
<dbReference type="PROSITE" id="PS50158">
    <property type="entry name" value="ZF_CCHC"/>
    <property type="match status" value="1"/>
</dbReference>
<dbReference type="SUPFAM" id="SSF50630">
    <property type="entry name" value="Acid proteases"/>
    <property type="match status" value="1"/>
</dbReference>
<feature type="compositionally biased region" description="Low complexity" evidence="2">
    <location>
        <begin position="389"/>
        <end position="398"/>
    </location>
</feature>
<feature type="compositionally biased region" description="Basic and acidic residues" evidence="2">
    <location>
        <begin position="146"/>
        <end position="175"/>
    </location>
</feature>
<evidence type="ECO:0000313" key="5">
    <source>
        <dbReference type="EMBL" id="PJE78497.1"/>
    </source>
</evidence>
<evidence type="ECO:0000256" key="1">
    <source>
        <dbReference type="ARBA" id="ARBA00022801"/>
    </source>
</evidence>
<organism evidence="5">
    <name type="scientific">invertebrate metagenome</name>
    <dbReference type="NCBI Taxonomy" id="1711999"/>
    <lineage>
        <taxon>unclassified sequences</taxon>
        <taxon>metagenomes</taxon>
        <taxon>organismal metagenomes</taxon>
    </lineage>
</organism>
<feature type="region of interest" description="Disordered" evidence="2">
    <location>
        <begin position="377"/>
        <end position="413"/>
    </location>
</feature>
<proteinExistence type="predicted"/>
<evidence type="ECO:0008006" key="6">
    <source>
        <dbReference type="Google" id="ProtNLM"/>
    </source>
</evidence>
<protein>
    <recommendedName>
        <fullName evidence="6">CCHC-type domain-containing protein</fullName>
    </recommendedName>
</protein>
<reference evidence="5" key="1">
    <citation type="journal article" date="2017" name="Appl. Environ. Microbiol.">
        <title>Molecular characterization of an Endozoicomonas-like organism causing infection in king scallop Pecten maximus L.</title>
        <authorList>
            <person name="Cano I."/>
            <person name="van Aerle R."/>
            <person name="Ross S."/>
            <person name="Verner-Jeffreys D.W."/>
            <person name="Paley R.K."/>
            <person name="Rimmer G."/>
            <person name="Ryder D."/>
            <person name="Hooper P."/>
            <person name="Stone D."/>
            <person name="Feist S.W."/>
        </authorList>
    </citation>
    <scope>NUCLEOTIDE SEQUENCE</scope>
</reference>
<dbReference type="InterPro" id="IPR036875">
    <property type="entry name" value="Znf_CCHC_sf"/>
</dbReference>
<dbReference type="Gene3D" id="4.10.60.10">
    <property type="entry name" value="Zinc finger, CCHC-type"/>
    <property type="match status" value="1"/>
</dbReference>
<dbReference type="Gene3D" id="2.40.70.10">
    <property type="entry name" value="Acid Proteases"/>
    <property type="match status" value="1"/>
</dbReference>
<dbReference type="GO" id="GO:0003676">
    <property type="term" value="F:nucleic acid binding"/>
    <property type="evidence" value="ECO:0007669"/>
    <property type="project" value="InterPro"/>
</dbReference>
<dbReference type="InterPro" id="IPR021109">
    <property type="entry name" value="Peptidase_aspartic_dom_sf"/>
</dbReference>
<dbReference type="GO" id="GO:0004190">
    <property type="term" value="F:aspartic-type endopeptidase activity"/>
    <property type="evidence" value="ECO:0007669"/>
    <property type="project" value="InterPro"/>
</dbReference>
<dbReference type="PROSITE" id="PS00141">
    <property type="entry name" value="ASP_PROTEASE"/>
    <property type="match status" value="1"/>
</dbReference>
<feature type="compositionally biased region" description="Polar residues" evidence="2">
    <location>
        <begin position="26"/>
        <end position="39"/>
    </location>
</feature>
<evidence type="ECO:0000259" key="4">
    <source>
        <dbReference type="PROSITE" id="PS50175"/>
    </source>
</evidence>
<dbReference type="AlphaFoldDB" id="A0A2H9T5K6"/>
<feature type="region of interest" description="Disordered" evidence="2">
    <location>
        <begin position="431"/>
        <end position="452"/>
    </location>
</feature>
<feature type="compositionally biased region" description="Basic and acidic residues" evidence="2">
    <location>
        <begin position="127"/>
        <end position="137"/>
    </location>
</feature>
<feature type="compositionally biased region" description="Basic and acidic residues" evidence="2">
    <location>
        <begin position="11"/>
        <end position="25"/>
    </location>
</feature>
<dbReference type="GO" id="GO:0008270">
    <property type="term" value="F:zinc ion binding"/>
    <property type="evidence" value="ECO:0007669"/>
    <property type="project" value="InterPro"/>
</dbReference>
<dbReference type="InterPro" id="IPR001878">
    <property type="entry name" value="Znf_CCHC"/>
</dbReference>
<feature type="domain" description="Peptidase A2" evidence="4">
    <location>
        <begin position="522"/>
        <end position="573"/>
    </location>
</feature>
<accession>A0A2H9T5K6</accession>
<dbReference type="SUPFAM" id="SSF57756">
    <property type="entry name" value="Retrovirus zinc finger-like domains"/>
    <property type="match status" value="1"/>
</dbReference>
<feature type="region of interest" description="Disordered" evidence="2">
    <location>
        <begin position="468"/>
        <end position="498"/>
    </location>
</feature>
<dbReference type="SMART" id="SM00343">
    <property type="entry name" value="ZnF_C2HC"/>
    <property type="match status" value="1"/>
</dbReference>
<evidence type="ECO:0000259" key="3">
    <source>
        <dbReference type="PROSITE" id="PS50158"/>
    </source>
</evidence>
<dbReference type="GO" id="GO:0006508">
    <property type="term" value="P:proteolysis"/>
    <property type="evidence" value="ECO:0007669"/>
    <property type="project" value="InterPro"/>
</dbReference>
<keyword evidence="1" id="KW-0378">Hydrolase</keyword>
<evidence type="ECO:0000256" key="2">
    <source>
        <dbReference type="SAM" id="MobiDB-lite"/>
    </source>
</evidence>